<dbReference type="GO" id="GO:0004519">
    <property type="term" value="F:endonuclease activity"/>
    <property type="evidence" value="ECO:0007669"/>
    <property type="project" value="InterPro"/>
</dbReference>
<comment type="caution">
    <text evidence="3">The sequence shown here is derived from an EMBL/GenBank/DDBJ whole genome shotgun (WGS) entry which is preliminary data.</text>
</comment>
<sequence length="343" mass="39555">MRDTCSADRCKFFHAHVWPSIRRAFRELVVAASAWRLRRWLEKDLEKELAAHLALPGQDLLLIGRQVKIFRGLVDLLAIDSTGTIYIIEVKLNQARPSSIGQVLSYRRAVKRLNREKIIRIVANGKLEIDLVESFRLHFGYPLPETVNEFQVLVIVAKSIHPQTAYSILELREEAYSVPVTTFRYVREPDAIKLVPCCQDDQDVEKGSHLDTTQPAPLDPANALRNQWRRRRPIDEDIRRFWLTNAQDFGPFVTFGFIFDRYEEWLNAQQANGVRPRNKGLLGEQVRAITEESNEWSRVWVARRADMAPYNTIVAPPSVRSYRALDHSVVAYQRNPISRAQGA</sequence>
<gene>
    <name evidence="3" type="ORF">FQ377_14590</name>
</gene>
<evidence type="ECO:0000256" key="1">
    <source>
        <dbReference type="ARBA" id="ARBA00023125"/>
    </source>
</evidence>
<keyword evidence="4" id="KW-1185">Reference proteome</keyword>
<evidence type="ECO:0000313" key="3">
    <source>
        <dbReference type="EMBL" id="TYC95855.1"/>
    </source>
</evidence>
<feature type="domain" description="Endonuclease NucS C-terminal" evidence="2">
    <location>
        <begin position="42"/>
        <end position="118"/>
    </location>
</feature>
<dbReference type="AlphaFoldDB" id="A0A5D0XHE2"/>
<dbReference type="RefSeq" id="WP_148601886.1">
    <property type="nucleotide sequence ID" value="NZ_VSLD01000021.1"/>
</dbReference>
<evidence type="ECO:0000259" key="2">
    <source>
        <dbReference type="Pfam" id="PF01939"/>
    </source>
</evidence>
<reference evidence="3 4" key="1">
    <citation type="submission" date="2019-08" db="EMBL/GenBank/DDBJ databases">
        <title>Genone of Arthrobacter echini P9.</title>
        <authorList>
            <person name="Bowman J.P."/>
        </authorList>
    </citation>
    <scope>NUCLEOTIDE SEQUENCE [LARGE SCALE GENOMIC DNA]</scope>
    <source>
        <strain evidence="3 4">P9</strain>
    </source>
</reference>
<accession>A0A5D0XHE2</accession>
<dbReference type="OrthoDB" id="570199at2"/>
<dbReference type="Pfam" id="PF01939">
    <property type="entry name" value="NucS_C"/>
    <property type="match status" value="1"/>
</dbReference>
<dbReference type="GO" id="GO:0003677">
    <property type="term" value="F:DNA binding"/>
    <property type="evidence" value="ECO:0007669"/>
    <property type="project" value="UniProtKB-KW"/>
</dbReference>
<protein>
    <submittedName>
        <fullName evidence="3">DUF91 domain-containing protein</fullName>
    </submittedName>
</protein>
<dbReference type="Gene3D" id="3.40.1350.10">
    <property type="match status" value="1"/>
</dbReference>
<keyword evidence="1" id="KW-0238">DNA-binding</keyword>
<name>A0A5D0XHE2_9MICC</name>
<organism evidence="3 4">
    <name type="scientific">Arthrobacter echini</name>
    <dbReference type="NCBI Taxonomy" id="1529066"/>
    <lineage>
        <taxon>Bacteria</taxon>
        <taxon>Bacillati</taxon>
        <taxon>Actinomycetota</taxon>
        <taxon>Actinomycetes</taxon>
        <taxon>Micrococcales</taxon>
        <taxon>Micrococcaceae</taxon>
        <taxon>Arthrobacter</taxon>
    </lineage>
</organism>
<proteinExistence type="predicted"/>
<dbReference type="InterPro" id="IPR011856">
    <property type="entry name" value="tRNA_endonuc-like_dom_sf"/>
</dbReference>
<evidence type="ECO:0000313" key="4">
    <source>
        <dbReference type="Proteomes" id="UP000323410"/>
    </source>
</evidence>
<dbReference type="EMBL" id="VSLD01000021">
    <property type="protein sequence ID" value="TYC95855.1"/>
    <property type="molecule type" value="Genomic_DNA"/>
</dbReference>
<dbReference type="InterPro" id="IPR048301">
    <property type="entry name" value="NucS_C"/>
</dbReference>
<dbReference type="Proteomes" id="UP000323410">
    <property type="component" value="Unassembled WGS sequence"/>
</dbReference>
<dbReference type="CDD" id="cd22341">
    <property type="entry name" value="NucS-like"/>
    <property type="match status" value="1"/>
</dbReference>
<dbReference type="InterPro" id="IPR002793">
    <property type="entry name" value="Endonuclease_NucS"/>
</dbReference>